<evidence type="ECO:0000313" key="15">
    <source>
        <dbReference type="Proteomes" id="UP000002866"/>
    </source>
</evidence>
<evidence type="ECO:0000256" key="7">
    <source>
        <dbReference type="ARBA" id="ARBA00022722"/>
    </source>
</evidence>
<comment type="similarity">
    <text evidence="4">Belongs to the RNase H family.</text>
</comment>
<comment type="cofactor">
    <cofactor evidence="2">
        <name>Mg(2+)</name>
        <dbReference type="ChEBI" id="CHEBI:18420"/>
    </cofactor>
</comment>
<comment type="function">
    <text evidence="3">Endonuclease that specifically degrades the RNA of RNA-DNA hybrids.</text>
</comment>
<reference evidence="14 15" key="1">
    <citation type="journal article" date="2011" name="Proc. Natl. Acad. Sci. U.S.A.">
        <title>Evolutionary erosion of yeast sex chromosomes by mating-type switching accidents.</title>
        <authorList>
            <person name="Gordon J.L."/>
            <person name="Armisen D."/>
            <person name="Proux-Wera E."/>
            <person name="Oheigeartaigh S.S."/>
            <person name="Byrne K.P."/>
            <person name="Wolfe K.H."/>
        </authorList>
    </citation>
    <scope>NUCLEOTIDE SEQUENCE [LARGE SCALE GENOMIC DNA]</scope>
    <source>
        <strain evidence="15">ATCC 34711 / CBS 6284 / DSM 70876 / NBRC 10599 / NRRL Y-10934 / UCD 77-7</strain>
    </source>
</reference>
<dbReference type="CDD" id="cd09280">
    <property type="entry name" value="RNase_HI_eukaryote_like"/>
    <property type="match status" value="1"/>
</dbReference>
<dbReference type="GeneID" id="14495579"/>
<dbReference type="InParanoid" id="I2H2J4"/>
<evidence type="ECO:0000256" key="9">
    <source>
        <dbReference type="ARBA" id="ARBA00022759"/>
    </source>
</evidence>
<dbReference type="InterPro" id="IPR050092">
    <property type="entry name" value="RNase_H"/>
</dbReference>
<keyword evidence="8" id="KW-0479">Metal-binding</keyword>
<dbReference type="OrthoDB" id="407198at2759"/>
<dbReference type="InterPro" id="IPR011320">
    <property type="entry name" value="RNase_H1_N"/>
</dbReference>
<feature type="domain" description="RNase H type-1" evidence="13">
    <location>
        <begin position="275"/>
        <end position="437"/>
    </location>
</feature>
<keyword evidence="15" id="KW-1185">Reference proteome</keyword>
<protein>
    <recommendedName>
        <fullName evidence="6">Ribonuclease H</fullName>
        <ecNumber evidence="5">3.1.26.4</ecNumber>
    </recommendedName>
</protein>
<evidence type="ECO:0000256" key="6">
    <source>
        <dbReference type="ARBA" id="ARBA00017721"/>
    </source>
</evidence>
<proteinExistence type="inferred from homology"/>
<dbReference type="Gene3D" id="3.40.970.10">
    <property type="entry name" value="Ribonuclease H1, N-terminal domain"/>
    <property type="match status" value="2"/>
</dbReference>
<evidence type="ECO:0000256" key="3">
    <source>
        <dbReference type="ARBA" id="ARBA00004065"/>
    </source>
</evidence>
<dbReference type="FunFam" id="3.40.970.10:FF:000002">
    <property type="entry name" value="Ribonuclease H"/>
    <property type="match status" value="1"/>
</dbReference>
<gene>
    <name evidence="14" type="primary">TBLA0D00880</name>
    <name evidence="14" type="ORF">TBLA_0D00880</name>
</gene>
<evidence type="ECO:0000256" key="11">
    <source>
        <dbReference type="ARBA" id="ARBA00022842"/>
    </source>
</evidence>
<evidence type="ECO:0000256" key="5">
    <source>
        <dbReference type="ARBA" id="ARBA00012180"/>
    </source>
</evidence>
<feature type="region of interest" description="Disordered" evidence="12">
    <location>
        <begin position="82"/>
        <end position="119"/>
    </location>
</feature>
<keyword evidence="10" id="KW-0378">Hydrolase</keyword>
<dbReference type="InterPro" id="IPR009027">
    <property type="entry name" value="Ribosomal_bL9/RNase_H1_N"/>
</dbReference>
<comment type="catalytic activity">
    <reaction evidence="1">
        <text>Endonucleolytic cleavage to 5'-phosphomonoester.</text>
        <dbReference type="EC" id="3.1.26.4"/>
    </reaction>
</comment>
<dbReference type="EC" id="3.1.26.4" evidence="5"/>
<evidence type="ECO:0000256" key="2">
    <source>
        <dbReference type="ARBA" id="ARBA00001946"/>
    </source>
</evidence>
<evidence type="ECO:0000256" key="4">
    <source>
        <dbReference type="ARBA" id="ARBA00005300"/>
    </source>
</evidence>
<dbReference type="InterPro" id="IPR037056">
    <property type="entry name" value="RNase_H1_N_sf"/>
</dbReference>
<dbReference type="EMBL" id="HE806319">
    <property type="protein sequence ID" value="CCH60596.1"/>
    <property type="molecule type" value="Genomic_DNA"/>
</dbReference>
<evidence type="ECO:0000256" key="12">
    <source>
        <dbReference type="SAM" id="MobiDB-lite"/>
    </source>
</evidence>
<sequence length="439" mass="48536">MHQTRFVSKISILIQGKARKSGHLSVRYHSKMAKKGSYYAVQNGRNEGVYDNWNDCSSSVNGYSGAVYKRFDTYSEAQAFSQGSGGYSNSSGSSSSSSASRSSAYSSNSSKSYPSSSSSYSGYSSYSRSHAPKSSNYKKGSSSYSYASSNSYRDGNGYSGSYYSLKQSSGITKKGSWRNSSSAGSTSKNYYSVKSSNPNIESKIFQNWEDCKSYVHRQKGLTFKKFDNQQSAQNYVKGITDSSIDYKHIGIPQDEFYSKHKISSTSNASSTGSKYYKTCDVYCDGSALSNGTSTSRAGYGVHFTDEPQNDISERLTNGAQTNNRAELQAVSSALDVIWDNLTSKDKQVNYQIKTDSEYVANLLNDRYQTYDDKKLSELPNSDIALPLIQKHAKVKQYYEVNKDKFQNNGNFKIQWVKGHAGEAGNERADLLAREGAAKH</sequence>
<feature type="region of interest" description="Disordered" evidence="12">
    <location>
        <begin position="171"/>
        <end position="192"/>
    </location>
</feature>
<dbReference type="AlphaFoldDB" id="I2H2J4"/>
<dbReference type="PANTHER" id="PTHR10642">
    <property type="entry name" value="RIBONUCLEASE H1"/>
    <property type="match status" value="1"/>
</dbReference>
<evidence type="ECO:0000256" key="10">
    <source>
        <dbReference type="ARBA" id="ARBA00022801"/>
    </source>
</evidence>
<keyword evidence="7" id="KW-0540">Nuclease</keyword>
<dbReference type="PANTHER" id="PTHR10642:SF26">
    <property type="entry name" value="RIBONUCLEASE H1"/>
    <property type="match status" value="1"/>
</dbReference>
<dbReference type="GO" id="GO:0043137">
    <property type="term" value="P:DNA replication, removal of RNA primer"/>
    <property type="evidence" value="ECO:0007669"/>
    <property type="project" value="TreeGrafter"/>
</dbReference>
<dbReference type="PROSITE" id="PS50879">
    <property type="entry name" value="RNASE_H_1"/>
    <property type="match status" value="1"/>
</dbReference>
<dbReference type="OMA" id="IRSMTEW"/>
<dbReference type="InterPro" id="IPR036397">
    <property type="entry name" value="RNaseH_sf"/>
</dbReference>
<dbReference type="SUPFAM" id="SSF55658">
    <property type="entry name" value="L9 N-domain-like"/>
    <property type="match status" value="2"/>
</dbReference>
<dbReference type="InterPro" id="IPR012337">
    <property type="entry name" value="RNaseH-like_sf"/>
</dbReference>
<keyword evidence="11" id="KW-0460">Magnesium</keyword>
<accession>I2H2J4</accession>
<dbReference type="STRING" id="1071380.I2H2J4"/>
<organism evidence="14 15">
    <name type="scientific">Henningerozyma blattae (strain ATCC 34711 / CBS 6284 / DSM 70876 / NBRC 10599 / NRRL Y-10934 / UCD 77-7)</name>
    <name type="common">Yeast</name>
    <name type="synonym">Tetrapisispora blattae</name>
    <dbReference type="NCBI Taxonomy" id="1071380"/>
    <lineage>
        <taxon>Eukaryota</taxon>
        <taxon>Fungi</taxon>
        <taxon>Dikarya</taxon>
        <taxon>Ascomycota</taxon>
        <taxon>Saccharomycotina</taxon>
        <taxon>Saccharomycetes</taxon>
        <taxon>Saccharomycetales</taxon>
        <taxon>Saccharomycetaceae</taxon>
        <taxon>Henningerozyma</taxon>
    </lineage>
</organism>
<dbReference type="RefSeq" id="XP_004180115.1">
    <property type="nucleotide sequence ID" value="XM_004180067.1"/>
</dbReference>
<dbReference type="GO" id="GO:0003676">
    <property type="term" value="F:nucleic acid binding"/>
    <property type="evidence" value="ECO:0007669"/>
    <property type="project" value="InterPro"/>
</dbReference>
<dbReference type="SUPFAM" id="SSF53098">
    <property type="entry name" value="Ribonuclease H-like"/>
    <property type="match status" value="1"/>
</dbReference>
<dbReference type="InterPro" id="IPR002156">
    <property type="entry name" value="RNaseH_domain"/>
</dbReference>
<evidence type="ECO:0000259" key="13">
    <source>
        <dbReference type="PROSITE" id="PS50879"/>
    </source>
</evidence>
<dbReference type="Gene3D" id="3.30.420.10">
    <property type="entry name" value="Ribonuclease H-like superfamily/Ribonuclease H"/>
    <property type="match status" value="1"/>
</dbReference>
<dbReference type="Pfam" id="PF00075">
    <property type="entry name" value="RNase_H"/>
    <property type="match status" value="1"/>
</dbReference>
<dbReference type="Proteomes" id="UP000002866">
    <property type="component" value="Chromosome 4"/>
</dbReference>
<dbReference type="Pfam" id="PF01693">
    <property type="entry name" value="Cauli_VI"/>
    <property type="match status" value="2"/>
</dbReference>
<name>I2H2J4_HENB6</name>
<dbReference type="GO" id="GO:0046872">
    <property type="term" value="F:metal ion binding"/>
    <property type="evidence" value="ECO:0007669"/>
    <property type="project" value="UniProtKB-KW"/>
</dbReference>
<dbReference type="KEGG" id="tbl:TBLA_0D00880"/>
<evidence type="ECO:0000313" key="14">
    <source>
        <dbReference type="EMBL" id="CCH60596.1"/>
    </source>
</evidence>
<evidence type="ECO:0000256" key="8">
    <source>
        <dbReference type="ARBA" id="ARBA00022723"/>
    </source>
</evidence>
<dbReference type="FunCoup" id="I2H2J4">
    <property type="interactions" value="278"/>
</dbReference>
<dbReference type="eggNOG" id="KOG3752">
    <property type="taxonomic scope" value="Eukaryota"/>
</dbReference>
<keyword evidence="9" id="KW-0255">Endonuclease</keyword>
<dbReference type="HOGENOM" id="CLU_030894_0_0_1"/>
<dbReference type="GO" id="GO:0004523">
    <property type="term" value="F:RNA-DNA hybrid ribonuclease activity"/>
    <property type="evidence" value="ECO:0007669"/>
    <property type="project" value="UniProtKB-EC"/>
</dbReference>
<evidence type="ECO:0000256" key="1">
    <source>
        <dbReference type="ARBA" id="ARBA00000077"/>
    </source>
</evidence>
<feature type="compositionally biased region" description="Low complexity" evidence="12">
    <location>
        <begin position="87"/>
        <end position="119"/>
    </location>
</feature>